<dbReference type="SUPFAM" id="SSF46689">
    <property type="entry name" value="Homeodomain-like"/>
    <property type="match status" value="1"/>
</dbReference>
<dbReference type="EMBL" id="JASPKY010000902">
    <property type="protein sequence ID" value="KAK9680410.1"/>
    <property type="molecule type" value="Genomic_DNA"/>
</dbReference>
<protein>
    <recommendedName>
        <fullName evidence="4">Transposase</fullName>
    </recommendedName>
</protein>
<dbReference type="InterPro" id="IPR009057">
    <property type="entry name" value="Homeodomain-like_sf"/>
</dbReference>
<evidence type="ECO:0008006" key="4">
    <source>
        <dbReference type="Google" id="ProtNLM"/>
    </source>
</evidence>
<name>A0AAW1HUX3_POPJA</name>
<accession>A0AAW1HUX3</accession>
<dbReference type="Proteomes" id="UP001458880">
    <property type="component" value="Unassembled WGS sequence"/>
</dbReference>
<comment type="subcellular location">
    <subcellularLocation>
        <location evidence="1">Nucleus</location>
    </subcellularLocation>
</comment>
<keyword evidence="3" id="KW-1185">Reference proteome</keyword>
<reference evidence="2 3" key="1">
    <citation type="journal article" date="2024" name="BMC Genomics">
        <title>De novo assembly and annotation of Popillia japonica's genome with initial clues to its potential as an invasive pest.</title>
        <authorList>
            <person name="Cucini C."/>
            <person name="Boschi S."/>
            <person name="Funari R."/>
            <person name="Cardaioli E."/>
            <person name="Iannotti N."/>
            <person name="Marturano G."/>
            <person name="Paoli F."/>
            <person name="Bruttini M."/>
            <person name="Carapelli A."/>
            <person name="Frati F."/>
            <person name="Nardi F."/>
        </authorList>
    </citation>
    <scope>NUCLEOTIDE SEQUENCE [LARGE SCALE GENOMIC DNA]</scope>
    <source>
        <strain evidence="2">DMR45628</strain>
    </source>
</reference>
<dbReference type="GO" id="GO:0005634">
    <property type="term" value="C:nucleus"/>
    <property type="evidence" value="ECO:0007669"/>
    <property type="project" value="UniProtKB-SubCell"/>
</dbReference>
<dbReference type="Gene3D" id="1.10.10.60">
    <property type="entry name" value="Homeodomain-like"/>
    <property type="match status" value="1"/>
</dbReference>
<sequence>MGSSSRKSMRAATNKDLEGAVSRWFLQQRLLGNPIWDPILCGKTKIIAQQLDCTSFKAVSAGENLSTPTPKLQKVLSKVVTDSQDPEFLYNADESGLIWKALPKTTSASNRECSSGA</sequence>
<proteinExistence type="predicted"/>
<dbReference type="AlphaFoldDB" id="A0AAW1HUX3"/>
<evidence type="ECO:0000313" key="3">
    <source>
        <dbReference type="Proteomes" id="UP001458880"/>
    </source>
</evidence>
<gene>
    <name evidence="2" type="ORF">QE152_g39113</name>
</gene>
<comment type="caution">
    <text evidence="2">The sequence shown here is derived from an EMBL/GenBank/DDBJ whole genome shotgun (WGS) entry which is preliminary data.</text>
</comment>
<organism evidence="2 3">
    <name type="scientific">Popillia japonica</name>
    <name type="common">Japanese beetle</name>
    <dbReference type="NCBI Taxonomy" id="7064"/>
    <lineage>
        <taxon>Eukaryota</taxon>
        <taxon>Metazoa</taxon>
        <taxon>Ecdysozoa</taxon>
        <taxon>Arthropoda</taxon>
        <taxon>Hexapoda</taxon>
        <taxon>Insecta</taxon>
        <taxon>Pterygota</taxon>
        <taxon>Neoptera</taxon>
        <taxon>Endopterygota</taxon>
        <taxon>Coleoptera</taxon>
        <taxon>Polyphaga</taxon>
        <taxon>Scarabaeiformia</taxon>
        <taxon>Scarabaeidae</taxon>
        <taxon>Rutelinae</taxon>
        <taxon>Popillia</taxon>
    </lineage>
</organism>
<evidence type="ECO:0000313" key="2">
    <source>
        <dbReference type="EMBL" id="KAK9680410.1"/>
    </source>
</evidence>
<evidence type="ECO:0000256" key="1">
    <source>
        <dbReference type="ARBA" id="ARBA00004123"/>
    </source>
</evidence>